<protein>
    <submittedName>
        <fullName evidence="2">Phage holin family protein</fullName>
    </submittedName>
</protein>
<gene>
    <name evidence="2" type="ORF">FHQ21_03295</name>
</gene>
<dbReference type="Proteomes" id="UP000305526">
    <property type="component" value="Unassembled WGS sequence"/>
</dbReference>
<comment type="caution">
    <text evidence="2">The sequence shown here is derived from an EMBL/GenBank/DDBJ whole genome shotgun (WGS) entry which is preliminary data.</text>
</comment>
<accession>A0ABY2XYM5</accession>
<proteinExistence type="predicted"/>
<sequence length="134" mass="15044">MGDSMQTITKIKSGIKNSLITALELLNVRLEMAKLEFNEQKEQLIFILISSLFGFLLLLFAGFSLFFALNAWLPEPQKFSVFASISVGCLFVVIVLAALIIRAIRRQRGFLDSTLKELKLDIAAIRQSINAKHN</sequence>
<keyword evidence="1" id="KW-1133">Transmembrane helix</keyword>
<feature type="transmembrane region" description="Helical" evidence="1">
    <location>
        <begin position="44"/>
        <end position="73"/>
    </location>
</feature>
<feature type="transmembrane region" description="Helical" evidence="1">
    <location>
        <begin position="79"/>
        <end position="101"/>
    </location>
</feature>
<dbReference type="EMBL" id="VDGV01000021">
    <property type="protein sequence ID" value="TNG92820.1"/>
    <property type="molecule type" value="Genomic_DNA"/>
</dbReference>
<evidence type="ECO:0000256" key="1">
    <source>
        <dbReference type="SAM" id="Phobius"/>
    </source>
</evidence>
<evidence type="ECO:0000313" key="2">
    <source>
        <dbReference type="EMBL" id="TNG92820.1"/>
    </source>
</evidence>
<name>A0ABY2XYM5_9PAST</name>
<keyword evidence="1" id="KW-0472">Membrane</keyword>
<keyword evidence="3" id="KW-1185">Reference proteome</keyword>
<dbReference type="RefSeq" id="WP_132967451.1">
    <property type="nucleotide sequence ID" value="NZ_LEKL01000003.1"/>
</dbReference>
<keyword evidence="1" id="KW-0812">Transmembrane</keyword>
<dbReference type="Pfam" id="PF07332">
    <property type="entry name" value="Phage_holin_3_6"/>
    <property type="match status" value="1"/>
</dbReference>
<evidence type="ECO:0000313" key="3">
    <source>
        <dbReference type="Proteomes" id="UP000305526"/>
    </source>
</evidence>
<reference evidence="2 3" key="1">
    <citation type="submission" date="2019-05" db="EMBL/GenBank/DDBJ databases">
        <title>Pasteurellaceae isolates from reptiles.</title>
        <authorList>
            <person name="Bojesen A.M."/>
            <person name="Lund E."/>
        </authorList>
    </citation>
    <scope>NUCLEOTIDE SEQUENCE [LARGE SCALE GENOMIC DNA]</scope>
    <source>
        <strain evidence="2 3">ELNT2x</strain>
    </source>
</reference>
<organism evidence="2 3">
    <name type="scientific">Testudinibacter aquarius</name>
    <dbReference type="NCBI Taxonomy" id="1524974"/>
    <lineage>
        <taxon>Bacteria</taxon>
        <taxon>Pseudomonadati</taxon>
        <taxon>Pseudomonadota</taxon>
        <taxon>Gammaproteobacteria</taxon>
        <taxon>Pasteurellales</taxon>
        <taxon>Pasteurellaceae</taxon>
        <taxon>Testudinibacter</taxon>
    </lineage>
</organism>
<dbReference type="InterPro" id="IPR009937">
    <property type="entry name" value="Phage_holin_3_6"/>
</dbReference>